<dbReference type="AlphaFoldDB" id="A0A381QJI2"/>
<evidence type="ECO:0000313" key="1">
    <source>
        <dbReference type="EMBL" id="SUZ79465.1"/>
    </source>
</evidence>
<feature type="non-terminal residue" evidence="1">
    <location>
        <position position="1"/>
    </location>
</feature>
<sequence>VKYENRLVISNGPIIAVRLTRLV</sequence>
<name>A0A381QJI2_9ZZZZ</name>
<accession>A0A381QJI2</accession>
<dbReference type="EMBL" id="UINC01001387">
    <property type="protein sequence ID" value="SUZ79465.1"/>
    <property type="molecule type" value="Genomic_DNA"/>
</dbReference>
<reference evidence="1" key="1">
    <citation type="submission" date="2018-05" db="EMBL/GenBank/DDBJ databases">
        <authorList>
            <person name="Lanie J.A."/>
            <person name="Ng W.-L."/>
            <person name="Kazmierczak K.M."/>
            <person name="Andrzejewski T.M."/>
            <person name="Davidsen T.M."/>
            <person name="Wayne K.J."/>
            <person name="Tettelin H."/>
            <person name="Glass J.I."/>
            <person name="Rusch D."/>
            <person name="Podicherti R."/>
            <person name="Tsui H.-C.T."/>
            <person name="Winkler M.E."/>
        </authorList>
    </citation>
    <scope>NUCLEOTIDE SEQUENCE</scope>
</reference>
<gene>
    <name evidence="1" type="ORF">METZ01_LOCUS32319</name>
</gene>
<feature type="non-terminal residue" evidence="1">
    <location>
        <position position="23"/>
    </location>
</feature>
<protein>
    <submittedName>
        <fullName evidence="1">Uncharacterized protein</fullName>
    </submittedName>
</protein>
<organism evidence="1">
    <name type="scientific">marine metagenome</name>
    <dbReference type="NCBI Taxonomy" id="408172"/>
    <lineage>
        <taxon>unclassified sequences</taxon>
        <taxon>metagenomes</taxon>
        <taxon>ecological metagenomes</taxon>
    </lineage>
</organism>
<proteinExistence type="predicted"/>